<comment type="similarity">
    <text evidence="1">Belongs to the YciI family.</text>
</comment>
<evidence type="ECO:0000313" key="3">
    <source>
        <dbReference type="EMBL" id="OBA83074.1"/>
    </source>
</evidence>
<dbReference type="PANTHER" id="PTHR35174:SF1">
    <property type="entry name" value="BLL0086 PROTEIN"/>
    <property type="match status" value="1"/>
</dbReference>
<reference evidence="3 4" key="1">
    <citation type="submission" date="2016-06" db="EMBL/GenBank/DDBJ databases">
        <authorList>
            <person name="Kjaerup R.B."/>
            <person name="Dalgaard T.S."/>
            <person name="Juul-Madsen H.R."/>
        </authorList>
    </citation>
    <scope>NUCLEOTIDE SEQUENCE [LARGE SCALE GENOMIC DNA]</scope>
    <source>
        <strain evidence="3 4">1199456.5</strain>
    </source>
</reference>
<evidence type="ECO:0000313" key="4">
    <source>
        <dbReference type="Proteomes" id="UP000093962"/>
    </source>
</evidence>
<gene>
    <name evidence="3" type="ORF">A5642_26880</name>
</gene>
<dbReference type="RefSeq" id="WP_064860055.1">
    <property type="nucleotide sequence ID" value="NZ_LZSF01000216.1"/>
</dbReference>
<dbReference type="Proteomes" id="UP000093962">
    <property type="component" value="Unassembled WGS sequence"/>
</dbReference>
<dbReference type="InterPro" id="IPR005545">
    <property type="entry name" value="YCII"/>
</dbReference>
<organism evidence="3 4">
    <name type="scientific">Mycolicibacterium mucogenicum</name>
    <name type="common">Mycobacterium mucogenicum</name>
    <dbReference type="NCBI Taxonomy" id="56689"/>
    <lineage>
        <taxon>Bacteria</taxon>
        <taxon>Bacillati</taxon>
        <taxon>Actinomycetota</taxon>
        <taxon>Actinomycetes</taxon>
        <taxon>Mycobacteriales</taxon>
        <taxon>Mycobacteriaceae</taxon>
        <taxon>Mycolicibacterium</taxon>
    </lineage>
</organism>
<dbReference type="InterPro" id="IPR011008">
    <property type="entry name" value="Dimeric_a/b-barrel"/>
</dbReference>
<dbReference type="Pfam" id="PF03795">
    <property type="entry name" value="YCII"/>
    <property type="match status" value="1"/>
</dbReference>
<comment type="caution">
    <text evidence="3">The sequence shown here is derived from an EMBL/GenBank/DDBJ whole genome shotgun (WGS) entry which is preliminary data.</text>
</comment>
<dbReference type="OrthoDB" id="668782at2"/>
<accession>A0A1A0MC54</accession>
<dbReference type="SUPFAM" id="SSF54909">
    <property type="entry name" value="Dimeric alpha+beta barrel"/>
    <property type="match status" value="1"/>
</dbReference>
<name>A0A1A0MC54_MYCMU</name>
<evidence type="ECO:0000256" key="1">
    <source>
        <dbReference type="ARBA" id="ARBA00007689"/>
    </source>
</evidence>
<sequence>MRYMGLVIMDPNQGPPPQALMDAMEVYVGKNAADGIYLDGGGLGQGENRIGYQVRSGQMSTTDGPFTEAKEIIGGFAMLEYRNHAEAVEGARSFTELHREHWPEWEGRVEMHLIEGAPDQEPGACPR</sequence>
<protein>
    <recommendedName>
        <fullName evidence="2">YCII-related domain-containing protein</fullName>
    </recommendedName>
</protein>
<dbReference type="EMBL" id="LZSF01000216">
    <property type="protein sequence ID" value="OBA83074.1"/>
    <property type="molecule type" value="Genomic_DNA"/>
</dbReference>
<dbReference type="PANTHER" id="PTHR35174">
    <property type="entry name" value="BLL7171 PROTEIN-RELATED"/>
    <property type="match status" value="1"/>
</dbReference>
<dbReference type="Gene3D" id="3.30.70.1060">
    <property type="entry name" value="Dimeric alpha+beta barrel"/>
    <property type="match status" value="1"/>
</dbReference>
<feature type="domain" description="YCII-related" evidence="2">
    <location>
        <begin position="1"/>
        <end position="92"/>
    </location>
</feature>
<dbReference type="AlphaFoldDB" id="A0A1A0MC54"/>
<evidence type="ECO:0000259" key="2">
    <source>
        <dbReference type="Pfam" id="PF03795"/>
    </source>
</evidence>
<proteinExistence type="inferred from homology"/>